<dbReference type="NCBIfam" id="TIGR02937">
    <property type="entry name" value="sigma70-ECF"/>
    <property type="match status" value="1"/>
</dbReference>
<dbReference type="InterPro" id="IPR036388">
    <property type="entry name" value="WH-like_DNA-bd_sf"/>
</dbReference>
<evidence type="ECO:0000313" key="9">
    <source>
        <dbReference type="EMBL" id="MBO8473670.1"/>
    </source>
</evidence>
<dbReference type="SUPFAM" id="SSF88659">
    <property type="entry name" value="Sigma3 and sigma4 domains of RNA polymerase sigma factors"/>
    <property type="match status" value="1"/>
</dbReference>
<evidence type="ECO:0000256" key="6">
    <source>
        <dbReference type="RuleBase" id="RU000716"/>
    </source>
</evidence>
<dbReference type="Pfam" id="PF04542">
    <property type="entry name" value="Sigma70_r2"/>
    <property type="match status" value="1"/>
</dbReference>
<dbReference type="Gene3D" id="1.10.10.10">
    <property type="entry name" value="Winged helix-like DNA-binding domain superfamily/Winged helix DNA-binding domain"/>
    <property type="match status" value="1"/>
</dbReference>
<dbReference type="AlphaFoldDB" id="A0A9D9IK54"/>
<feature type="domain" description="RNA polymerase sigma factor 70 region 4 type 2" evidence="8">
    <location>
        <begin position="119"/>
        <end position="171"/>
    </location>
</feature>
<gene>
    <name evidence="9" type="ORF">IAB91_00060</name>
</gene>
<dbReference type="GO" id="GO:0003677">
    <property type="term" value="F:DNA binding"/>
    <property type="evidence" value="ECO:0007669"/>
    <property type="project" value="UniProtKB-KW"/>
</dbReference>
<evidence type="ECO:0000259" key="7">
    <source>
        <dbReference type="Pfam" id="PF04542"/>
    </source>
</evidence>
<sequence length="180" mass="21107">MNRDQFIELVKETQEPLRRFLLILCEWDRSSADDLAQETLLKAYLSFDRFEGRSRFSTWLFRIAYNCFYDRKNNRGDQTVGLDTLTLADTGQDSDSQEIGHEASEMFSDDESDRSFRYERLYSAIKSLSDKEKTVVLLFYMEEKSIKEIVSITGMPSVTVRSHLFRARAHLKAFLRDKSI</sequence>
<keyword evidence="3 6" id="KW-0731">Sigma factor</keyword>
<dbReference type="InterPro" id="IPR013325">
    <property type="entry name" value="RNA_pol_sigma_r2"/>
</dbReference>
<evidence type="ECO:0000256" key="1">
    <source>
        <dbReference type="ARBA" id="ARBA00010641"/>
    </source>
</evidence>
<evidence type="ECO:0000256" key="5">
    <source>
        <dbReference type="ARBA" id="ARBA00023163"/>
    </source>
</evidence>
<evidence type="ECO:0000256" key="4">
    <source>
        <dbReference type="ARBA" id="ARBA00023125"/>
    </source>
</evidence>
<dbReference type="GO" id="GO:0006352">
    <property type="term" value="P:DNA-templated transcription initiation"/>
    <property type="evidence" value="ECO:0007669"/>
    <property type="project" value="InterPro"/>
</dbReference>
<dbReference type="InterPro" id="IPR007627">
    <property type="entry name" value="RNA_pol_sigma70_r2"/>
</dbReference>
<evidence type="ECO:0000259" key="8">
    <source>
        <dbReference type="Pfam" id="PF08281"/>
    </source>
</evidence>
<dbReference type="Gene3D" id="1.10.1740.10">
    <property type="match status" value="1"/>
</dbReference>
<proteinExistence type="inferred from homology"/>
<keyword evidence="4 6" id="KW-0238">DNA-binding</keyword>
<dbReference type="PANTHER" id="PTHR43133">
    <property type="entry name" value="RNA POLYMERASE ECF-TYPE SIGMA FACTO"/>
    <property type="match status" value="1"/>
</dbReference>
<dbReference type="CDD" id="cd06171">
    <property type="entry name" value="Sigma70_r4"/>
    <property type="match status" value="1"/>
</dbReference>
<dbReference type="Pfam" id="PF08281">
    <property type="entry name" value="Sigma70_r4_2"/>
    <property type="match status" value="1"/>
</dbReference>
<evidence type="ECO:0000256" key="2">
    <source>
        <dbReference type="ARBA" id="ARBA00023015"/>
    </source>
</evidence>
<reference evidence="9" key="2">
    <citation type="journal article" date="2021" name="PeerJ">
        <title>Extensive microbial diversity within the chicken gut microbiome revealed by metagenomics and culture.</title>
        <authorList>
            <person name="Gilroy R."/>
            <person name="Ravi A."/>
            <person name="Getino M."/>
            <person name="Pursley I."/>
            <person name="Horton D.L."/>
            <person name="Alikhan N.F."/>
            <person name="Baker D."/>
            <person name="Gharbi K."/>
            <person name="Hall N."/>
            <person name="Watson M."/>
            <person name="Adriaenssens E.M."/>
            <person name="Foster-Nyarko E."/>
            <person name="Jarju S."/>
            <person name="Secka A."/>
            <person name="Antonio M."/>
            <person name="Oren A."/>
            <person name="Chaudhuri R.R."/>
            <person name="La Ragione R."/>
            <person name="Hildebrand F."/>
            <person name="Pallen M.J."/>
        </authorList>
    </citation>
    <scope>NUCLEOTIDE SEQUENCE</scope>
    <source>
        <strain evidence="9">B1-13419</strain>
    </source>
</reference>
<accession>A0A9D9IK54</accession>
<dbReference type="InterPro" id="IPR013249">
    <property type="entry name" value="RNA_pol_sigma70_r4_t2"/>
</dbReference>
<organism evidence="9 10">
    <name type="scientific">Candidatus Cryptobacteroides faecigallinarum</name>
    <dbReference type="NCBI Taxonomy" id="2840763"/>
    <lineage>
        <taxon>Bacteria</taxon>
        <taxon>Pseudomonadati</taxon>
        <taxon>Bacteroidota</taxon>
        <taxon>Bacteroidia</taxon>
        <taxon>Bacteroidales</taxon>
        <taxon>Candidatus Cryptobacteroides</taxon>
    </lineage>
</organism>
<evidence type="ECO:0000256" key="3">
    <source>
        <dbReference type="ARBA" id="ARBA00023082"/>
    </source>
</evidence>
<name>A0A9D9IK54_9BACT</name>
<keyword evidence="2 6" id="KW-0805">Transcription regulation</keyword>
<keyword evidence="5 6" id="KW-0804">Transcription</keyword>
<reference evidence="9" key="1">
    <citation type="submission" date="2020-10" db="EMBL/GenBank/DDBJ databases">
        <authorList>
            <person name="Gilroy R."/>
        </authorList>
    </citation>
    <scope>NUCLEOTIDE SEQUENCE</scope>
    <source>
        <strain evidence="9">B1-13419</strain>
    </source>
</reference>
<dbReference type="Proteomes" id="UP000823757">
    <property type="component" value="Unassembled WGS sequence"/>
</dbReference>
<dbReference type="InterPro" id="IPR000838">
    <property type="entry name" value="RNA_pol_sigma70_ECF_CS"/>
</dbReference>
<dbReference type="InterPro" id="IPR039425">
    <property type="entry name" value="RNA_pol_sigma-70-like"/>
</dbReference>
<dbReference type="InterPro" id="IPR014284">
    <property type="entry name" value="RNA_pol_sigma-70_dom"/>
</dbReference>
<feature type="domain" description="RNA polymerase sigma-70 region 2" evidence="7">
    <location>
        <begin position="17"/>
        <end position="73"/>
    </location>
</feature>
<comment type="caution">
    <text evidence="9">The sequence shown here is derived from an EMBL/GenBank/DDBJ whole genome shotgun (WGS) entry which is preliminary data.</text>
</comment>
<protein>
    <recommendedName>
        <fullName evidence="6">RNA polymerase sigma factor</fullName>
    </recommendedName>
</protein>
<dbReference type="InterPro" id="IPR013324">
    <property type="entry name" value="RNA_pol_sigma_r3/r4-like"/>
</dbReference>
<dbReference type="SUPFAM" id="SSF88946">
    <property type="entry name" value="Sigma2 domain of RNA polymerase sigma factors"/>
    <property type="match status" value="1"/>
</dbReference>
<dbReference type="GO" id="GO:0016987">
    <property type="term" value="F:sigma factor activity"/>
    <property type="evidence" value="ECO:0007669"/>
    <property type="project" value="UniProtKB-KW"/>
</dbReference>
<evidence type="ECO:0000313" key="10">
    <source>
        <dbReference type="Proteomes" id="UP000823757"/>
    </source>
</evidence>
<dbReference type="PANTHER" id="PTHR43133:SF51">
    <property type="entry name" value="RNA POLYMERASE SIGMA FACTOR"/>
    <property type="match status" value="1"/>
</dbReference>
<dbReference type="EMBL" id="JADIMD010000001">
    <property type="protein sequence ID" value="MBO8473670.1"/>
    <property type="molecule type" value="Genomic_DNA"/>
</dbReference>
<comment type="similarity">
    <text evidence="1 6">Belongs to the sigma-70 factor family. ECF subfamily.</text>
</comment>
<dbReference type="PROSITE" id="PS01063">
    <property type="entry name" value="SIGMA70_ECF"/>
    <property type="match status" value="1"/>
</dbReference>